<sequence length="144" mass="14809">MVSLAVRTLHVLTVAVLVGSTVALWYGYRTAAVTDLAAARRYEWLFWGALGVLVLTGVGNLGALGVPGPTTDWGRTLLAKLLAVLGVVLGSAIRTLVVVRAGERNGSGADTMNMALRGTLGRSYGVTAGALLALVVLAEVLAHG</sequence>
<gene>
    <name evidence="3" type="ORF">KTS45_06890</name>
</gene>
<dbReference type="EMBL" id="JAHQXF010000001">
    <property type="protein sequence ID" value="MBV0923926.1"/>
    <property type="molecule type" value="Genomic_DNA"/>
</dbReference>
<accession>A0A8J7Y8C3</accession>
<keyword evidence="1" id="KW-0472">Membrane</keyword>
<proteinExistence type="predicted"/>
<keyword evidence="1" id="KW-0812">Transmembrane</keyword>
<protein>
    <submittedName>
        <fullName evidence="3">CopD family protein</fullName>
    </submittedName>
</protein>
<evidence type="ECO:0000313" key="4">
    <source>
        <dbReference type="Proteomes" id="UP000766550"/>
    </source>
</evidence>
<evidence type="ECO:0000259" key="2">
    <source>
        <dbReference type="Pfam" id="PF05425"/>
    </source>
</evidence>
<keyword evidence="4" id="KW-1185">Reference proteome</keyword>
<organism evidence="3 4">
    <name type="scientific">Haloarcula limicola</name>
    <dbReference type="NCBI Taxonomy" id="1429915"/>
    <lineage>
        <taxon>Archaea</taxon>
        <taxon>Methanobacteriati</taxon>
        <taxon>Methanobacteriota</taxon>
        <taxon>Stenosarchaea group</taxon>
        <taxon>Halobacteria</taxon>
        <taxon>Halobacteriales</taxon>
        <taxon>Haloarculaceae</taxon>
        <taxon>Haloarcula</taxon>
    </lineage>
</organism>
<reference evidence="3 4" key="1">
    <citation type="submission" date="2021-06" db="EMBL/GenBank/DDBJ databases">
        <title>New haloarchaea isolates fom saline soil.</title>
        <authorList>
            <person name="Duran-Viseras A."/>
            <person name="Sanchez-Porro C.S."/>
            <person name="Ventosa A."/>
        </authorList>
    </citation>
    <scope>NUCLEOTIDE SEQUENCE [LARGE SCALE GENOMIC DNA]</scope>
    <source>
        <strain evidence="3 4">JCM 183640</strain>
    </source>
</reference>
<name>A0A8J7Y8C3_9EURY</name>
<dbReference type="Proteomes" id="UP000766550">
    <property type="component" value="Unassembled WGS sequence"/>
</dbReference>
<feature type="transmembrane region" description="Helical" evidence="1">
    <location>
        <begin position="122"/>
        <end position="142"/>
    </location>
</feature>
<dbReference type="Pfam" id="PF05425">
    <property type="entry name" value="CopD"/>
    <property type="match status" value="1"/>
</dbReference>
<keyword evidence="1" id="KW-1133">Transmembrane helix</keyword>
<dbReference type="OrthoDB" id="205725at2157"/>
<evidence type="ECO:0000313" key="3">
    <source>
        <dbReference type="EMBL" id="MBV0923926.1"/>
    </source>
</evidence>
<evidence type="ECO:0000256" key="1">
    <source>
        <dbReference type="SAM" id="Phobius"/>
    </source>
</evidence>
<feature type="transmembrane region" description="Helical" evidence="1">
    <location>
        <begin position="44"/>
        <end position="66"/>
    </location>
</feature>
<comment type="caution">
    <text evidence="3">The sequence shown here is derived from an EMBL/GenBank/DDBJ whole genome shotgun (WGS) entry which is preliminary data.</text>
</comment>
<dbReference type="AlphaFoldDB" id="A0A8J7Y8C3"/>
<feature type="transmembrane region" description="Helical" evidence="1">
    <location>
        <begin position="78"/>
        <end position="102"/>
    </location>
</feature>
<feature type="domain" description="Copper resistance protein D" evidence="2">
    <location>
        <begin position="37"/>
        <end position="140"/>
    </location>
</feature>
<feature type="transmembrane region" description="Helical" evidence="1">
    <location>
        <begin position="9"/>
        <end position="28"/>
    </location>
</feature>
<dbReference type="GO" id="GO:0016020">
    <property type="term" value="C:membrane"/>
    <property type="evidence" value="ECO:0007669"/>
    <property type="project" value="InterPro"/>
</dbReference>
<dbReference type="InterPro" id="IPR008457">
    <property type="entry name" value="Cu-R_CopD_dom"/>
</dbReference>